<organism evidence="1">
    <name type="scientific">uncultured Caudovirales phage</name>
    <dbReference type="NCBI Taxonomy" id="2100421"/>
    <lineage>
        <taxon>Viruses</taxon>
        <taxon>Duplodnaviria</taxon>
        <taxon>Heunggongvirae</taxon>
        <taxon>Uroviricota</taxon>
        <taxon>Caudoviricetes</taxon>
        <taxon>Peduoviridae</taxon>
        <taxon>Maltschvirus</taxon>
        <taxon>Maltschvirus maltsch</taxon>
    </lineage>
</organism>
<dbReference type="EMBL" id="LR798352">
    <property type="protein sequence ID" value="CAB5225898.1"/>
    <property type="molecule type" value="Genomic_DNA"/>
</dbReference>
<proteinExistence type="predicted"/>
<accession>A0A6J7X5P1</accession>
<protein>
    <submittedName>
        <fullName evidence="1">Phage major tail protein TP901-1</fullName>
    </submittedName>
</protein>
<evidence type="ECO:0000313" key="1">
    <source>
        <dbReference type="EMBL" id="CAB5225898.1"/>
    </source>
</evidence>
<sequence>MPITSGSNMVLYRNSTASTNVFGASTNCSMSVNTEFIDVTTMPTGTYTQILPTSTSFEISADGFITMDNVNYYTLLGLQKNRTLVNVKFQILNGGGNITINADVYITSISISGPLESPGTYSVTLQGTGPYDFV</sequence>
<dbReference type="InterPro" id="IPR011855">
    <property type="entry name" value="Phgtail_TP901_1"/>
</dbReference>
<dbReference type="Pfam" id="PF06199">
    <property type="entry name" value="Phage_tail_2"/>
    <property type="match status" value="1"/>
</dbReference>
<gene>
    <name evidence="1" type="ORF">UFOVP753_16</name>
</gene>
<reference evidence="1" key="1">
    <citation type="submission" date="2020-05" db="EMBL/GenBank/DDBJ databases">
        <authorList>
            <person name="Chiriac C."/>
            <person name="Salcher M."/>
            <person name="Ghai R."/>
            <person name="Kavagutti S V."/>
        </authorList>
    </citation>
    <scope>NUCLEOTIDE SEQUENCE</scope>
</reference>
<name>A0A6J7X5P1_9CAUD</name>